<dbReference type="STRING" id="5601.A0A0D2GCK7"/>
<evidence type="ECO:0000259" key="2">
    <source>
        <dbReference type="Pfam" id="PF20233"/>
    </source>
</evidence>
<sequence>MSNRDSGYGGYDRPLPDRPKYGRYRVSGGTEDLTTEPAATPRRRRDEEAERERRYQSRDKERHYQERENERLYQPRDKDRYHHERESGGVGSPESLERGKFRAKRDEMSFGFEADDEGVLHAGRQRSDRAFSDSSTQRDNSLATAATCLDDNLRQYIHDWVQKRTYGIGIFAGQPTVFKVDDYRFLLEAVQCNLAADRQACIRLYLLVREYNTLPDDHTRQHFLSILEREDKRNHDELKVQAVETLVQHMSRARAVGMPPGDSLSVSRLTATTPSPLQTHDQRQGAGPRSRQSEDAELSSLAAGFHTKDSKFFTIGRVFIMLWHENDTRGNVAPEAGGVVTRGRYGENVHSEIRRFVVVREGHGFSWAIPVNTYRGQGLLRPGFYKQDHDAHAIIHMDDTPARKLTGEPSMSKHPIAVTKASPDKKLDAASRIRFDKVFSIEHNVKVKNVGKVSPKSMAWFCHYWRDEAMAAAAAVAPGSVIPV</sequence>
<evidence type="ECO:0000313" key="4">
    <source>
        <dbReference type="Proteomes" id="UP000054266"/>
    </source>
</evidence>
<dbReference type="AlphaFoldDB" id="A0A0D2GCK7"/>
<organism evidence="3 4">
    <name type="scientific">Phialophora macrospora</name>
    <dbReference type="NCBI Taxonomy" id="1851006"/>
    <lineage>
        <taxon>Eukaryota</taxon>
        <taxon>Fungi</taxon>
        <taxon>Dikarya</taxon>
        <taxon>Ascomycota</taxon>
        <taxon>Pezizomycotina</taxon>
        <taxon>Eurotiomycetes</taxon>
        <taxon>Chaetothyriomycetidae</taxon>
        <taxon>Chaetothyriales</taxon>
        <taxon>Herpotrichiellaceae</taxon>
        <taxon>Phialophora</taxon>
    </lineage>
</organism>
<dbReference type="HOGENOM" id="CLU_047424_0_0_1"/>
<evidence type="ECO:0000256" key="1">
    <source>
        <dbReference type="SAM" id="MobiDB-lite"/>
    </source>
</evidence>
<feature type="region of interest" description="Disordered" evidence="1">
    <location>
        <begin position="1"/>
        <end position="100"/>
    </location>
</feature>
<accession>A0A0D2GCK7</accession>
<proteinExistence type="predicted"/>
<feature type="domain" description="DUF6590" evidence="2">
    <location>
        <begin position="310"/>
        <end position="461"/>
    </location>
</feature>
<name>A0A0D2GCK7_9EURO</name>
<dbReference type="Pfam" id="PF20233">
    <property type="entry name" value="DUF6590"/>
    <property type="match status" value="1"/>
</dbReference>
<reference evidence="3 4" key="1">
    <citation type="submission" date="2015-01" db="EMBL/GenBank/DDBJ databases">
        <title>The Genome Sequence of Capronia semiimmersa CBS27337.</title>
        <authorList>
            <consortium name="The Broad Institute Genomics Platform"/>
            <person name="Cuomo C."/>
            <person name="de Hoog S."/>
            <person name="Gorbushina A."/>
            <person name="Stielow B."/>
            <person name="Teixiera M."/>
            <person name="Abouelleil A."/>
            <person name="Chapman S.B."/>
            <person name="Priest M."/>
            <person name="Young S.K."/>
            <person name="Wortman J."/>
            <person name="Nusbaum C."/>
            <person name="Birren B."/>
        </authorList>
    </citation>
    <scope>NUCLEOTIDE SEQUENCE [LARGE SCALE GENOMIC DNA]</scope>
    <source>
        <strain evidence="3 4">CBS 27337</strain>
    </source>
</reference>
<dbReference type="EMBL" id="KN846957">
    <property type="protein sequence ID" value="KIW69844.1"/>
    <property type="molecule type" value="Genomic_DNA"/>
</dbReference>
<protein>
    <recommendedName>
        <fullName evidence="2">DUF6590 domain-containing protein</fullName>
    </recommendedName>
</protein>
<dbReference type="PANTHER" id="PTHR35391">
    <property type="entry name" value="C2H2-TYPE DOMAIN-CONTAINING PROTEIN-RELATED"/>
    <property type="match status" value="1"/>
</dbReference>
<gene>
    <name evidence="3" type="ORF">PV04_02167</name>
</gene>
<feature type="compositionally biased region" description="Basic and acidic residues" evidence="1">
    <location>
        <begin position="44"/>
        <end position="87"/>
    </location>
</feature>
<feature type="compositionally biased region" description="Polar residues" evidence="1">
    <location>
        <begin position="264"/>
        <end position="279"/>
    </location>
</feature>
<dbReference type="InterPro" id="IPR046497">
    <property type="entry name" value="DUF6590"/>
</dbReference>
<keyword evidence="4" id="KW-1185">Reference proteome</keyword>
<feature type="region of interest" description="Disordered" evidence="1">
    <location>
        <begin position="255"/>
        <end position="298"/>
    </location>
</feature>
<dbReference type="Proteomes" id="UP000054266">
    <property type="component" value="Unassembled WGS sequence"/>
</dbReference>
<dbReference type="PANTHER" id="PTHR35391:SF5">
    <property type="entry name" value="DUF6590 DOMAIN-CONTAINING PROTEIN"/>
    <property type="match status" value="1"/>
</dbReference>
<evidence type="ECO:0000313" key="3">
    <source>
        <dbReference type="EMBL" id="KIW69844.1"/>
    </source>
</evidence>